<reference evidence="2 3" key="1">
    <citation type="submission" date="2012-08" db="EMBL/GenBank/DDBJ databases">
        <title>Oryza genome evolution.</title>
        <authorList>
            <person name="Wing R.A."/>
        </authorList>
    </citation>
    <scope>NUCLEOTIDE SEQUENCE</scope>
</reference>
<dbReference type="AlphaFoldDB" id="A0A0D9VLD6"/>
<dbReference type="Proteomes" id="UP000032180">
    <property type="component" value="Chromosome 2"/>
</dbReference>
<sequence>MAAQFKSGRVNDARATQLLLPSTRRTPARIRLPTRAHPIAKSCTKSKLELDHTSQAHTTTELRRSHPRRNHLLPSASSSTFNLTSAAAIAVAGGEQ</sequence>
<proteinExistence type="predicted"/>
<feature type="region of interest" description="Disordered" evidence="1">
    <location>
        <begin position="51"/>
        <end position="77"/>
    </location>
</feature>
<keyword evidence="3" id="KW-1185">Reference proteome</keyword>
<organism evidence="2 3">
    <name type="scientific">Leersia perrieri</name>
    <dbReference type="NCBI Taxonomy" id="77586"/>
    <lineage>
        <taxon>Eukaryota</taxon>
        <taxon>Viridiplantae</taxon>
        <taxon>Streptophyta</taxon>
        <taxon>Embryophyta</taxon>
        <taxon>Tracheophyta</taxon>
        <taxon>Spermatophyta</taxon>
        <taxon>Magnoliopsida</taxon>
        <taxon>Liliopsida</taxon>
        <taxon>Poales</taxon>
        <taxon>Poaceae</taxon>
        <taxon>BOP clade</taxon>
        <taxon>Oryzoideae</taxon>
        <taxon>Oryzeae</taxon>
        <taxon>Oryzinae</taxon>
        <taxon>Leersia</taxon>
    </lineage>
</organism>
<name>A0A0D9VLD6_9ORYZ</name>
<reference evidence="3" key="2">
    <citation type="submission" date="2013-12" db="EMBL/GenBank/DDBJ databases">
        <authorList>
            <person name="Yu Y."/>
            <person name="Lee S."/>
            <person name="de Baynast K."/>
            <person name="Wissotski M."/>
            <person name="Liu L."/>
            <person name="Talag J."/>
            <person name="Goicoechea J."/>
            <person name="Angelova A."/>
            <person name="Jetty R."/>
            <person name="Kudrna D."/>
            <person name="Golser W."/>
            <person name="Rivera L."/>
            <person name="Zhang J."/>
            <person name="Wing R."/>
        </authorList>
    </citation>
    <scope>NUCLEOTIDE SEQUENCE</scope>
</reference>
<protein>
    <submittedName>
        <fullName evidence="2">Uncharacterized protein</fullName>
    </submittedName>
</protein>
<accession>A0A0D9VLD6</accession>
<dbReference type="Gramene" id="LPERR02G27440.1">
    <property type="protein sequence ID" value="LPERR02G27440.1"/>
    <property type="gene ID" value="LPERR02G27440"/>
</dbReference>
<evidence type="ECO:0000313" key="2">
    <source>
        <dbReference type="EnsemblPlants" id="LPERR02G27440.1"/>
    </source>
</evidence>
<reference evidence="2" key="3">
    <citation type="submission" date="2015-04" db="UniProtKB">
        <authorList>
            <consortium name="EnsemblPlants"/>
        </authorList>
    </citation>
    <scope>IDENTIFICATION</scope>
</reference>
<evidence type="ECO:0000256" key="1">
    <source>
        <dbReference type="SAM" id="MobiDB-lite"/>
    </source>
</evidence>
<evidence type="ECO:0000313" key="3">
    <source>
        <dbReference type="Proteomes" id="UP000032180"/>
    </source>
</evidence>
<dbReference type="EnsemblPlants" id="LPERR02G27440.1">
    <property type="protein sequence ID" value="LPERR02G27440.1"/>
    <property type="gene ID" value="LPERR02G27440"/>
</dbReference>
<feature type="compositionally biased region" description="Basic and acidic residues" evidence="1">
    <location>
        <begin position="51"/>
        <end position="64"/>
    </location>
</feature>
<dbReference type="HOGENOM" id="CLU_2362755_0_0_1"/>